<evidence type="ECO:0000256" key="5">
    <source>
        <dbReference type="ARBA" id="ARBA00045448"/>
    </source>
</evidence>
<comment type="function">
    <text evidence="5">Serine peptidase whose precise substrate specificity remains unclear. Does not cleave peptides after a arginine or lysine residue. Regulates trans-Golgi network morphology and sorting by regulating the membrane binding of the AP-1 complex. May play a role in the regulation of synaptic vesicle exocytosis.</text>
</comment>
<dbReference type="SUPFAM" id="SSF53474">
    <property type="entry name" value="alpha/beta-Hydrolases"/>
    <property type="match status" value="1"/>
</dbReference>
<dbReference type="EMBL" id="CAMPGE010028591">
    <property type="protein sequence ID" value="CAI2386107.1"/>
    <property type="molecule type" value="Genomic_DNA"/>
</dbReference>
<dbReference type="EC" id="3.4.21.-" evidence="6"/>
<proteinExistence type="inferred from homology"/>
<dbReference type="InterPro" id="IPR029058">
    <property type="entry name" value="AB_hydrolase_fold"/>
</dbReference>
<evidence type="ECO:0000256" key="2">
    <source>
        <dbReference type="ARBA" id="ARBA00022670"/>
    </source>
</evidence>
<dbReference type="GO" id="GO:0004252">
    <property type="term" value="F:serine-type endopeptidase activity"/>
    <property type="evidence" value="ECO:0007669"/>
    <property type="project" value="UniProtKB-UniRule"/>
</dbReference>
<dbReference type="AlphaFoldDB" id="A0AAD2D9L8"/>
<evidence type="ECO:0000259" key="7">
    <source>
        <dbReference type="Pfam" id="PF00326"/>
    </source>
</evidence>
<dbReference type="GO" id="GO:0006508">
    <property type="term" value="P:proteolysis"/>
    <property type="evidence" value="ECO:0007669"/>
    <property type="project" value="UniProtKB-KW"/>
</dbReference>
<evidence type="ECO:0000259" key="8">
    <source>
        <dbReference type="Pfam" id="PF02897"/>
    </source>
</evidence>
<comment type="similarity">
    <text evidence="1 6">Belongs to the peptidase S9A family.</text>
</comment>
<organism evidence="9 10">
    <name type="scientific">Euplotes crassus</name>
    <dbReference type="NCBI Taxonomy" id="5936"/>
    <lineage>
        <taxon>Eukaryota</taxon>
        <taxon>Sar</taxon>
        <taxon>Alveolata</taxon>
        <taxon>Ciliophora</taxon>
        <taxon>Intramacronucleata</taxon>
        <taxon>Spirotrichea</taxon>
        <taxon>Hypotrichia</taxon>
        <taxon>Euplotida</taxon>
        <taxon>Euplotidae</taxon>
        <taxon>Moneuplotes</taxon>
    </lineage>
</organism>
<keyword evidence="3 6" id="KW-0378">Hydrolase</keyword>
<feature type="domain" description="Peptidase S9 prolyl oligopeptidase catalytic" evidence="7">
    <location>
        <begin position="497"/>
        <end position="709"/>
    </location>
</feature>
<dbReference type="Proteomes" id="UP001295684">
    <property type="component" value="Unassembled WGS sequence"/>
</dbReference>
<comment type="caution">
    <text evidence="9">The sequence shown here is derived from an EMBL/GenBank/DDBJ whole genome shotgun (WGS) entry which is preliminary data.</text>
</comment>
<gene>
    <name evidence="9" type="ORF">ECRASSUSDP1_LOCUS27710</name>
</gene>
<name>A0AAD2D9L8_EUPCR</name>
<keyword evidence="4 6" id="KW-0720">Serine protease</keyword>
<evidence type="ECO:0000256" key="3">
    <source>
        <dbReference type="ARBA" id="ARBA00022801"/>
    </source>
</evidence>
<dbReference type="InterPro" id="IPR001375">
    <property type="entry name" value="Peptidase_S9_cat"/>
</dbReference>
<evidence type="ECO:0000256" key="6">
    <source>
        <dbReference type="RuleBase" id="RU368024"/>
    </source>
</evidence>
<dbReference type="PANTHER" id="PTHR11757:SF19">
    <property type="entry name" value="PROLYL ENDOPEPTIDASE-LIKE"/>
    <property type="match status" value="1"/>
</dbReference>
<accession>A0AAD2D9L8</accession>
<evidence type="ECO:0000256" key="1">
    <source>
        <dbReference type="ARBA" id="ARBA00005228"/>
    </source>
</evidence>
<keyword evidence="2 6" id="KW-0645">Protease</keyword>
<dbReference type="InterPro" id="IPR023302">
    <property type="entry name" value="Pept_S9A_N"/>
</dbReference>
<dbReference type="Gene3D" id="2.130.10.120">
    <property type="entry name" value="Prolyl oligopeptidase, N-terminal domain"/>
    <property type="match status" value="1"/>
</dbReference>
<dbReference type="Gene3D" id="3.40.50.1820">
    <property type="entry name" value="alpha/beta hydrolase"/>
    <property type="match status" value="1"/>
</dbReference>
<keyword evidence="10" id="KW-1185">Reference proteome</keyword>
<dbReference type="PANTHER" id="PTHR11757">
    <property type="entry name" value="PROTEASE FAMILY S9A OLIGOPEPTIDASE"/>
    <property type="match status" value="1"/>
</dbReference>
<dbReference type="InterPro" id="IPR002470">
    <property type="entry name" value="Peptidase_S9A"/>
</dbReference>
<reference evidence="9" key="1">
    <citation type="submission" date="2023-07" db="EMBL/GenBank/DDBJ databases">
        <authorList>
            <consortium name="AG Swart"/>
            <person name="Singh M."/>
            <person name="Singh A."/>
            <person name="Seah K."/>
            <person name="Emmerich C."/>
        </authorList>
    </citation>
    <scope>NUCLEOTIDE SEQUENCE</scope>
    <source>
        <strain evidence="9">DP1</strain>
    </source>
</reference>
<evidence type="ECO:0000313" key="10">
    <source>
        <dbReference type="Proteomes" id="UP001295684"/>
    </source>
</evidence>
<dbReference type="Pfam" id="PF02897">
    <property type="entry name" value="Peptidase_S9_N"/>
    <property type="match status" value="1"/>
</dbReference>
<dbReference type="SUPFAM" id="SSF50993">
    <property type="entry name" value="Peptidase/esterase 'gauge' domain"/>
    <property type="match status" value="1"/>
</dbReference>
<evidence type="ECO:0000313" key="9">
    <source>
        <dbReference type="EMBL" id="CAI2386107.1"/>
    </source>
</evidence>
<dbReference type="InterPro" id="IPR051543">
    <property type="entry name" value="Serine_Peptidase_S9A"/>
</dbReference>
<dbReference type="PRINTS" id="PR00862">
    <property type="entry name" value="PROLIGOPTASE"/>
</dbReference>
<sequence length="720" mass="82766">MSLRGIKGGYSRFFRALSQTVKTSQNSPEEVAPNFPLRDLNRFDGYHKIKSDKAWQKRIIKREQDIYKNWRQLLHPQFSAWKRDIFKRTESAVNSIPEQYGDYFYFSESQRYQGSEPYTVFYRLHVKTGEREKVLDLKDIPNITDPSSVIFDKIKISDDHTKLAFTVDLENNERFSTGIIDIFSSNLINWVDNACQAEFDSTGDFLYYCIADSLNRPYKIMKRNLKSKFLKDKVIVEDHDDTHYLEIGLSKDKKYFIYTDGQGSSTVISRQESSEDALISLAEGATGNRLFVDHIRDYFLLINYSADTQEGVKIYKLKDEDMDKGPSAWQTFIEPPQEQSIEDFDAFHDFIAVYLSNGMESNCEILILDLNTKEINTINVDDSIGEITPAINQNYNESRLRFTFTSPLVYDDLYEYDHKTKDVRLLQSNQLRGPEIVKKRFVTKRVEVPAHDGESIPMTVIHSSDIRFDRTNKTIINGYGAYGLNLDLGFNIGNITAAEKGWVVAMAHVRGGSDKGPNWHLDGKLMNKMNSIYDFLSCTEYLIAKGYTHPNLLAARGESAGGMLVAHALNLRPEYYRAAILKVPFLDVVNTLKDTSLPLTLTDYLEFGNPFEDEELFKLISSYSPYENLKKVEYPGIYLDISIDDPRVPSWGSLKYLEKLRDISLTPLRIPDFGNKNIFTSISSEQGHFGSTSNTENLEKLVLEYAFLDFMMFEKEIKST</sequence>
<dbReference type="Pfam" id="PF00326">
    <property type="entry name" value="Peptidase_S9"/>
    <property type="match status" value="1"/>
</dbReference>
<protein>
    <recommendedName>
        <fullName evidence="6">Prolyl endopeptidase</fullName>
        <ecNumber evidence="6">3.4.21.-</ecNumber>
    </recommendedName>
</protein>
<feature type="domain" description="Peptidase S9A N-terminal" evidence="8">
    <location>
        <begin position="62"/>
        <end position="428"/>
    </location>
</feature>
<evidence type="ECO:0000256" key="4">
    <source>
        <dbReference type="ARBA" id="ARBA00022825"/>
    </source>
</evidence>